<name>A0A2I2FU66_9EURO</name>
<evidence type="ECO:0000256" key="3">
    <source>
        <dbReference type="ARBA" id="ARBA00023015"/>
    </source>
</evidence>
<evidence type="ECO:0000256" key="5">
    <source>
        <dbReference type="ARBA" id="ARBA00023163"/>
    </source>
</evidence>
<dbReference type="Pfam" id="PF04082">
    <property type="entry name" value="Fungal_trans"/>
    <property type="match status" value="1"/>
</dbReference>
<proteinExistence type="predicted"/>
<evidence type="ECO:0000256" key="6">
    <source>
        <dbReference type="ARBA" id="ARBA00023242"/>
    </source>
</evidence>
<sequence length="749" mass="83394">MEEYNDQDSSGLPDNADHPSRAPEVGHACNACRKRKLRCSRELPTCQHCRKSAYECLYEAKRAKPGMKAGALDNLHRRLDGLECSIERHQAKLESLEAEEPHHETDPNVHAILSSLATNLQNLSRRPAHRRPANRGDTGDSAKRRRTNDVGLHPSFTSSNMPPLPDDTLLISALETYFCHVHPWMPIIHEARFRRRLEDDAERDKLHLVIHSIVLVASRHERHDGAASREDVRDWIVSQAMKQSSAEALQALVIIAYNDIGNGFSSHAWSLIGCLSRMVEYLQLTVEHDEAIQSSFTQPYNLLQRPKNWTEAEERRRLFWSIFALDRFCSEDPVVTPYFGIWDKSAGRIGNPIAFLPSHPVPARVAAETEGEASSEAAASPGATAAADMTTVGAYAYCIEATESLSRVTSYFLQQKVNMHDQRAFGAWLTRFKELDLRLVHWKMLLPQKWAINVTQQTSSKMDPNLTLAHVTHNASMILLHQPIAFPLPSWPFKNRLPSLCSVDTCQTAAIEVASITNQYLKNSSPESPLSSQFAFCVFIAARALLLSWQHSSAGTSVASDFWTLINALDVMSARWKGVHDSSEPHHPSLAAKYSATLSQLHRRCSQDDLFYINPSGYTTEIMHSTAETQSSSNTPLGAGSYERTSVHHFSDTSTITQPAEGQASSHLVQTNGGEGNVPTQISPMQNQSLASLGPNPFTLHMASAIEQGDGDDPMAISQMLLGQQFTDLDRVISFNDGIFGSEFEARRW</sequence>
<comment type="caution">
    <text evidence="10">The sequence shown here is derived from an EMBL/GenBank/DDBJ whole genome shotgun (WGS) entry which is preliminary data.</text>
</comment>
<dbReference type="CDD" id="cd00067">
    <property type="entry name" value="GAL4"/>
    <property type="match status" value="1"/>
</dbReference>
<dbReference type="OrthoDB" id="4456959at2759"/>
<dbReference type="VEuPathDB" id="FungiDB:P170DRAFT_458845"/>
<feature type="region of interest" description="Disordered" evidence="8">
    <location>
        <begin position="1"/>
        <end position="23"/>
    </location>
</feature>
<dbReference type="InterPro" id="IPR050815">
    <property type="entry name" value="TF_fung"/>
</dbReference>
<accession>A0A2I2FU66</accession>
<dbReference type="RefSeq" id="XP_024699453.1">
    <property type="nucleotide sequence ID" value="XM_024851822.1"/>
</dbReference>
<evidence type="ECO:0000313" key="11">
    <source>
        <dbReference type="Proteomes" id="UP000234275"/>
    </source>
</evidence>
<feature type="region of interest" description="Disordered" evidence="8">
    <location>
        <begin position="123"/>
        <end position="159"/>
    </location>
</feature>
<keyword evidence="3" id="KW-0805">Transcription regulation</keyword>
<dbReference type="PROSITE" id="PS00463">
    <property type="entry name" value="ZN2_CY6_FUNGAL_1"/>
    <property type="match status" value="1"/>
</dbReference>
<dbReference type="GO" id="GO:0006351">
    <property type="term" value="P:DNA-templated transcription"/>
    <property type="evidence" value="ECO:0007669"/>
    <property type="project" value="InterPro"/>
</dbReference>
<evidence type="ECO:0000313" key="10">
    <source>
        <dbReference type="EMBL" id="PLB44151.1"/>
    </source>
</evidence>
<dbReference type="InterPro" id="IPR036864">
    <property type="entry name" value="Zn2-C6_fun-type_DNA-bd_sf"/>
</dbReference>
<evidence type="ECO:0000256" key="2">
    <source>
        <dbReference type="ARBA" id="ARBA00022723"/>
    </source>
</evidence>
<comment type="subcellular location">
    <subcellularLocation>
        <location evidence="1">Nucleus</location>
    </subcellularLocation>
</comment>
<evidence type="ECO:0000256" key="1">
    <source>
        <dbReference type="ARBA" id="ARBA00004123"/>
    </source>
</evidence>
<keyword evidence="5" id="KW-0804">Transcription</keyword>
<dbReference type="EMBL" id="MSFO01000009">
    <property type="protein sequence ID" value="PLB44151.1"/>
    <property type="molecule type" value="Genomic_DNA"/>
</dbReference>
<evidence type="ECO:0000256" key="4">
    <source>
        <dbReference type="ARBA" id="ARBA00023125"/>
    </source>
</evidence>
<dbReference type="Gene3D" id="4.10.240.10">
    <property type="entry name" value="Zn(2)-C6 fungal-type DNA-binding domain"/>
    <property type="match status" value="1"/>
</dbReference>
<dbReference type="InterPro" id="IPR001138">
    <property type="entry name" value="Zn2Cys6_DnaBD"/>
</dbReference>
<gene>
    <name evidence="10" type="ORF">P170DRAFT_458845</name>
</gene>
<dbReference type="PROSITE" id="PS50048">
    <property type="entry name" value="ZN2_CY6_FUNGAL_2"/>
    <property type="match status" value="1"/>
</dbReference>
<dbReference type="Pfam" id="PF00172">
    <property type="entry name" value="Zn_clus"/>
    <property type="match status" value="1"/>
</dbReference>
<dbReference type="Proteomes" id="UP000234275">
    <property type="component" value="Unassembled WGS sequence"/>
</dbReference>
<feature type="domain" description="Zn(2)-C6 fungal-type" evidence="9">
    <location>
        <begin position="28"/>
        <end position="58"/>
    </location>
</feature>
<evidence type="ECO:0000256" key="8">
    <source>
        <dbReference type="SAM" id="MobiDB-lite"/>
    </source>
</evidence>
<dbReference type="STRING" id="1392250.A0A2I2FU66"/>
<evidence type="ECO:0000256" key="7">
    <source>
        <dbReference type="SAM" id="Coils"/>
    </source>
</evidence>
<dbReference type="SUPFAM" id="SSF57701">
    <property type="entry name" value="Zn2/Cys6 DNA-binding domain"/>
    <property type="match status" value="1"/>
</dbReference>
<dbReference type="SMART" id="SM00066">
    <property type="entry name" value="GAL4"/>
    <property type="match status" value="1"/>
</dbReference>
<dbReference type="GO" id="GO:0008270">
    <property type="term" value="F:zinc ion binding"/>
    <property type="evidence" value="ECO:0007669"/>
    <property type="project" value="InterPro"/>
</dbReference>
<dbReference type="PANTHER" id="PTHR47338:SF23">
    <property type="entry name" value="ZN(II)2CYS6 TRANSCRIPTION FACTOR (EUROFUNG)"/>
    <property type="match status" value="1"/>
</dbReference>
<keyword evidence="7" id="KW-0175">Coiled coil</keyword>
<reference evidence="10 11" key="1">
    <citation type="submission" date="2016-12" db="EMBL/GenBank/DDBJ databases">
        <title>The genomes of Aspergillus section Nigri reveals drivers in fungal speciation.</title>
        <authorList>
            <consortium name="DOE Joint Genome Institute"/>
            <person name="Vesth T.C."/>
            <person name="Nybo J."/>
            <person name="Theobald S."/>
            <person name="Brandl J."/>
            <person name="Frisvad J.C."/>
            <person name="Nielsen K.F."/>
            <person name="Lyhne E.K."/>
            <person name="Kogle M.E."/>
            <person name="Kuo A."/>
            <person name="Riley R."/>
            <person name="Clum A."/>
            <person name="Nolan M."/>
            <person name="Lipzen A."/>
            <person name="Salamov A."/>
            <person name="Henrissat B."/>
            <person name="Wiebenga A."/>
            <person name="De Vries R.P."/>
            <person name="Grigoriev I.V."/>
            <person name="Mortensen U.H."/>
            <person name="Andersen M.R."/>
            <person name="Baker S.E."/>
        </authorList>
    </citation>
    <scope>NUCLEOTIDE SEQUENCE [LARGE SCALE GENOMIC DNA]</scope>
    <source>
        <strain evidence="10 11">IBT 23096</strain>
    </source>
</reference>
<dbReference type="AlphaFoldDB" id="A0A2I2FU66"/>
<dbReference type="CDD" id="cd12148">
    <property type="entry name" value="fungal_TF_MHR"/>
    <property type="match status" value="1"/>
</dbReference>
<dbReference type="GO" id="GO:0000981">
    <property type="term" value="F:DNA-binding transcription factor activity, RNA polymerase II-specific"/>
    <property type="evidence" value="ECO:0007669"/>
    <property type="project" value="InterPro"/>
</dbReference>
<keyword evidence="11" id="KW-1185">Reference proteome</keyword>
<dbReference type="InterPro" id="IPR007219">
    <property type="entry name" value="XnlR_reg_dom"/>
</dbReference>
<dbReference type="GO" id="GO:0009893">
    <property type="term" value="P:positive regulation of metabolic process"/>
    <property type="evidence" value="ECO:0007669"/>
    <property type="project" value="UniProtKB-ARBA"/>
</dbReference>
<protein>
    <recommendedName>
        <fullName evidence="9">Zn(2)-C6 fungal-type domain-containing protein</fullName>
    </recommendedName>
</protein>
<dbReference type="GO" id="GO:0005634">
    <property type="term" value="C:nucleus"/>
    <property type="evidence" value="ECO:0007669"/>
    <property type="project" value="UniProtKB-SubCell"/>
</dbReference>
<keyword evidence="4" id="KW-0238">DNA-binding</keyword>
<keyword evidence="6" id="KW-0539">Nucleus</keyword>
<dbReference type="GO" id="GO:0003677">
    <property type="term" value="F:DNA binding"/>
    <property type="evidence" value="ECO:0007669"/>
    <property type="project" value="UniProtKB-KW"/>
</dbReference>
<organism evidence="10 11">
    <name type="scientific">Aspergillus steynii IBT 23096</name>
    <dbReference type="NCBI Taxonomy" id="1392250"/>
    <lineage>
        <taxon>Eukaryota</taxon>
        <taxon>Fungi</taxon>
        <taxon>Dikarya</taxon>
        <taxon>Ascomycota</taxon>
        <taxon>Pezizomycotina</taxon>
        <taxon>Eurotiomycetes</taxon>
        <taxon>Eurotiomycetidae</taxon>
        <taxon>Eurotiales</taxon>
        <taxon>Aspergillaceae</taxon>
        <taxon>Aspergillus</taxon>
        <taxon>Aspergillus subgen. Circumdati</taxon>
    </lineage>
</organism>
<dbReference type="GeneID" id="36559520"/>
<feature type="coiled-coil region" evidence="7">
    <location>
        <begin position="72"/>
        <end position="106"/>
    </location>
</feature>
<dbReference type="PANTHER" id="PTHR47338">
    <property type="entry name" value="ZN(II)2CYS6 TRANSCRIPTION FACTOR (EUROFUNG)-RELATED"/>
    <property type="match status" value="1"/>
</dbReference>
<evidence type="ECO:0000259" key="9">
    <source>
        <dbReference type="PROSITE" id="PS50048"/>
    </source>
</evidence>
<keyword evidence="2" id="KW-0479">Metal-binding</keyword>